<protein>
    <submittedName>
        <fullName evidence="3">Glutathione S-transferase</fullName>
    </submittedName>
</protein>
<reference evidence="3 4" key="1">
    <citation type="submission" date="2018-05" db="EMBL/GenBank/DDBJ databases">
        <title>Genomic Encyclopedia of Type Strains, Phase IV (KMG-IV): sequencing the most valuable type-strain genomes for metagenomic binning, comparative biology and taxonomic classification.</title>
        <authorList>
            <person name="Goeker M."/>
        </authorList>
    </citation>
    <scope>NUCLEOTIDE SEQUENCE [LARGE SCALE GENOMIC DNA]</scope>
    <source>
        <strain evidence="3 4">DSM 29661</strain>
    </source>
</reference>
<evidence type="ECO:0000313" key="4">
    <source>
        <dbReference type="Proteomes" id="UP000247555"/>
    </source>
</evidence>
<dbReference type="Pfam" id="PF13409">
    <property type="entry name" value="GST_N_2"/>
    <property type="match status" value="1"/>
</dbReference>
<gene>
    <name evidence="3" type="ORF">DFR34_11733</name>
</gene>
<dbReference type="GO" id="GO:0005737">
    <property type="term" value="C:cytoplasm"/>
    <property type="evidence" value="ECO:0007669"/>
    <property type="project" value="TreeGrafter"/>
</dbReference>
<dbReference type="Pfam" id="PF13410">
    <property type="entry name" value="GST_C_2"/>
    <property type="match status" value="1"/>
</dbReference>
<feature type="domain" description="GST C-terminal" evidence="2">
    <location>
        <begin position="83"/>
        <end position="203"/>
    </location>
</feature>
<dbReference type="SUPFAM" id="SSF52833">
    <property type="entry name" value="Thioredoxin-like"/>
    <property type="match status" value="1"/>
</dbReference>
<dbReference type="InterPro" id="IPR050983">
    <property type="entry name" value="GST_Omega/HSP26"/>
</dbReference>
<dbReference type="InterPro" id="IPR040079">
    <property type="entry name" value="Glutathione_S-Trfase"/>
</dbReference>
<evidence type="ECO:0000259" key="1">
    <source>
        <dbReference type="PROSITE" id="PS50404"/>
    </source>
</evidence>
<dbReference type="PANTHER" id="PTHR43968">
    <property type="match status" value="1"/>
</dbReference>
<dbReference type="CDD" id="cd03049">
    <property type="entry name" value="GST_N_3"/>
    <property type="match status" value="1"/>
</dbReference>
<evidence type="ECO:0000259" key="2">
    <source>
        <dbReference type="PROSITE" id="PS50405"/>
    </source>
</evidence>
<dbReference type="SUPFAM" id="SSF47616">
    <property type="entry name" value="GST C-terminal domain-like"/>
    <property type="match status" value="1"/>
</dbReference>
<keyword evidence="3" id="KW-0808">Transferase</keyword>
<dbReference type="Gene3D" id="3.40.30.10">
    <property type="entry name" value="Glutaredoxin"/>
    <property type="match status" value="1"/>
</dbReference>
<dbReference type="EMBL" id="QJKI01000017">
    <property type="protein sequence ID" value="PXX77428.1"/>
    <property type="molecule type" value="Genomic_DNA"/>
</dbReference>
<dbReference type="PROSITE" id="PS50405">
    <property type="entry name" value="GST_CTER"/>
    <property type="match status" value="1"/>
</dbReference>
<dbReference type="CDD" id="cd03205">
    <property type="entry name" value="GST_C_6"/>
    <property type="match status" value="1"/>
</dbReference>
<feature type="domain" description="GST N-terminal" evidence="1">
    <location>
        <begin position="1"/>
        <end position="78"/>
    </location>
</feature>
<dbReference type="InterPro" id="IPR010987">
    <property type="entry name" value="Glutathione-S-Trfase_C-like"/>
</dbReference>
<dbReference type="SFLD" id="SFLDG00358">
    <property type="entry name" value="Main_(cytGST)"/>
    <property type="match status" value="1"/>
</dbReference>
<dbReference type="GO" id="GO:0016740">
    <property type="term" value="F:transferase activity"/>
    <property type="evidence" value="ECO:0007669"/>
    <property type="project" value="UniProtKB-KW"/>
</dbReference>
<dbReference type="OrthoDB" id="8634103at2"/>
<evidence type="ECO:0000313" key="3">
    <source>
        <dbReference type="EMBL" id="PXX77428.1"/>
    </source>
</evidence>
<dbReference type="InterPro" id="IPR036282">
    <property type="entry name" value="Glutathione-S-Trfase_C_sf"/>
</dbReference>
<proteinExistence type="predicted"/>
<accession>A0A318KL99</accession>
<dbReference type="InterPro" id="IPR004045">
    <property type="entry name" value="Glutathione_S-Trfase_N"/>
</dbReference>
<dbReference type="InterPro" id="IPR036249">
    <property type="entry name" value="Thioredoxin-like_sf"/>
</dbReference>
<name>A0A318KL99_9NEIS</name>
<dbReference type="SFLD" id="SFLDS00019">
    <property type="entry name" value="Glutathione_Transferase_(cytos"/>
    <property type="match status" value="1"/>
</dbReference>
<comment type="caution">
    <text evidence="3">The sequence shown here is derived from an EMBL/GenBank/DDBJ whole genome shotgun (WGS) entry which is preliminary data.</text>
</comment>
<organism evidence="3 4">
    <name type="scientific">Rivihabitans pingtungensis</name>
    <dbReference type="NCBI Taxonomy" id="1054498"/>
    <lineage>
        <taxon>Bacteria</taxon>
        <taxon>Pseudomonadati</taxon>
        <taxon>Pseudomonadota</taxon>
        <taxon>Betaproteobacteria</taxon>
        <taxon>Neisseriales</taxon>
        <taxon>Aquaspirillaceae</taxon>
        <taxon>Rivihabitans</taxon>
    </lineage>
</organism>
<keyword evidence="4" id="KW-1185">Reference proteome</keyword>
<dbReference type="PROSITE" id="PS50404">
    <property type="entry name" value="GST_NTER"/>
    <property type="match status" value="1"/>
</dbReference>
<dbReference type="RefSeq" id="WP_110391390.1">
    <property type="nucleotide sequence ID" value="NZ_CALCOA010000083.1"/>
</dbReference>
<sequence>MKILSSLTSPYGRKARIVLLEKKIDCQLDVDIPWDEDSQVPEYNPLGKVPVLVLDDGTALYDSRVIVEYLDKLSPVSRLLPAESRPLAMTKRWEALADGVIDAAVAIYLEKQRESTQQNPGWIERQFGKMRRGLAAMSADLGEKTWCNGESYSLADIAVGCSLNYLDLRFAHMNWREQYPNLAALMAKLEARQSFIDTRPPVL</sequence>
<dbReference type="PANTHER" id="PTHR43968:SF6">
    <property type="entry name" value="GLUTATHIONE S-TRANSFERASE OMEGA"/>
    <property type="match status" value="1"/>
</dbReference>
<dbReference type="Gene3D" id="1.20.1050.10">
    <property type="match status" value="1"/>
</dbReference>
<dbReference type="Proteomes" id="UP000247555">
    <property type="component" value="Unassembled WGS sequence"/>
</dbReference>
<dbReference type="AlphaFoldDB" id="A0A318KL99"/>